<dbReference type="Pfam" id="PF01464">
    <property type="entry name" value="SLT"/>
    <property type="match status" value="1"/>
</dbReference>
<feature type="domain" description="Transglycosylase SLT" evidence="2">
    <location>
        <begin position="82"/>
        <end position="179"/>
    </location>
</feature>
<dbReference type="AlphaFoldDB" id="A0A927I0V1"/>
<gene>
    <name evidence="3" type="ORF">IED13_08765</name>
</gene>
<protein>
    <submittedName>
        <fullName evidence="3">Lytic transglycosylase domain-containing protein</fullName>
    </submittedName>
</protein>
<evidence type="ECO:0000313" key="3">
    <source>
        <dbReference type="EMBL" id="MBD3845788.1"/>
    </source>
</evidence>
<sequence>MNAETDPRALLVRDAEIAREKAGDTTGSLGAAATKAAAKTGKEARAAAKEDLRHVKAAEARSGRTPLAAPAGSEGLRALVARHAAENGIPFSLADAVVRIESRYNPRASHAGNFGLMQIRHQTARGLGYSGGANGLLDAETNARYGMKYLAMAYRMAGGDTCRTVMKYQSGHMTTHMNGANRTYCAKVRTITARN</sequence>
<dbReference type="EMBL" id="JACXWY010000004">
    <property type="protein sequence ID" value="MBD3845788.1"/>
    <property type="molecule type" value="Genomic_DNA"/>
</dbReference>
<accession>A0A927I0V1</accession>
<dbReference type="Gene3D" id="1.10.530.10">
    <property type="match status" value="1"/>
</dbReference>
<name>A0A927I0V1_9HYPH</name>
<evidence type="ECO:0000313" key="4">
    <source>
        <dbReference type="Proteomes" id="UP000619295"/>
    </source>
</evidence>
<proteinExistence type="inferred from homology"/>
<evidence type="ECO:0000259" key="2">
    <source>
        <dbReference type="Pfam" id="PF01464"/>
    </source>
</evidence>
<dbReference type="RefSeq" id="WP_166652987.1">
    <property type="nucleotide sequence ID" value="NZ_JACXWY010000004.1"/>
</dbReference>
<keyword evidence="4" id="KW-1185">Reference proteome</keyword>
<comment type="similarity">
    <text evidence="1">Belongs to the virb1 family.</text>
</comment>
<dbReference type="SUPFAM" id="SSF53955">
    <property type="entry name" value="Lysozyme-like"/>
    <property type="match status" value="1"/>
</dbReference>
<comment type="caution">
    <text evidence="3">The sequence shown here is derived from an EMBL/GenBank/DDBJ whole genome shotgun (WGS) entry which is preliminary data.</text>
</comment>
<dbReference type="InterPro" id="IPR008258">
    <property type="entry name" value="Transglycosylase_SLT_dom_1"/>
</dbReference>
<evidence type="ECO:0000256" key="1">
    <source>
        <dbReference type="ARBA" id="ARBA00009387"/>
    </source>
</evidence>
<dbReference type="InterPro" id="IPR023346">
    <property type="entry name" value="Lysozyme-like_dom_sf"/>
</dbReference>
<reference evidence="3" key="1">
    <citation type="submission" date="2020-09" db="EMBL/GenBank/DDBJ databases">
        <title>Bosea spartocytisi sp. nov. a root nodule endophyte of Spartocytisus supranubius in the high mountain ecosystem fo the Teide National Park (Canary Islands, Spain).</title>
        <authorList>
            <person name="Pulido-Suarez L."/>
            <person name="Peix A."/>
            <person name="Igual J.M."/>
            <person name="Socas-Perez N."/>
            <person name="Velazquez E."/>
            <person name="Flores-Felix J.D."/>
            <person name="Leon-Barrios M."/>
        </authorList>
    </citation>
    <scope>NUCLEOTIDE SEQUENCE</scope>
    <source>
        <strain evidence="3">SSUT16</strain>
    </source>
</reference>
<organism evidence="3 4">
    <name type="scientific">Bosea spartocytisi</name>
    <dbReference type="NCBI Taxonomy" id="2773451"/>
    <lineage>
        <taxon>Bacteria</taxon>
        <taxon>Pseudomonadati</taxon>
        <taxon>Pseudomonadota</taxon>
        <taxon>Alphaproteobacteria</taxon>
        <taxon>Hyphomicrobiales</taxon>
        <taxon>Boseaceae</taxon>
        <taxon>Bosea</taxon>
    </lineage>
</organism>
<dbReference type="Proteomes" id="UP000619295">
    <property type="component" value="Unassembled WGS sequence"/>
</dbReference>